<dbReference type="EMBL" id="AEOH01000027">
    <property type="protein sequence ID" value="EFS97659.1"/>
    <property type="molecule type" value="Genomic_DNA"/>
</dbReference>
<dbReference type="AlphaFoldDB" id="E4MRK4"/>
<evidence type="ECO:0008006" key="3">
    <source>
        <dbReference type="Google" id="ProtNLM"/>
    </source>
</evidence>
<organism evidence="1 2">
    <name type="scientific">Capnocytophaga ochracea F0287</name>
    <dbReference type="NCBI Taxonomy" id="873517"/>
    <lineage>
        <taxon>Bacteria</taxon>
        <taxon>Pseudomonadati</taxon>
        <taxon>Bacteroidota</taxon>
        <taxon>Flavobacteriia</taxon>
        <taxon>Flavobacteriales</taxon>
        <taxon>Flavobacteriaceae</taxon>
        <taxon>Capnocytophaga</taxon>
    </lineage>
</organism>
<comment type="caution">
    <text evidence="1">The sequence shown here is derived from an EMBL/GenBank/DDBJ whole genome shotgun (WGS) entry which is preliminary data.</text>
</comment>
<evidence type="ECO:0000313" key="2">
    <source>
        <dbReference type="Proteomes" id="UP000005391"/>
    </source>
</evidence>
<reference evidence="1 2" key="1">
    <citation type="submission" date="2010-10" db="EMBL/GenBank/DDBJ databases">
        <authorList>
            <person name="Muzny D."/>
            <person name="Qin X."/>
            <person name="Deng J."/>
            <person name="Jiang H."/>
            <person name="Liu Y."/>
            <person name="Qu J."/>
            <person name="Song X.-Z."/>
            <person name="Zhang L."/>
            <person name="Thornton R."/>
            <person name="Coyle M."/>
            <person name="Francisco L."/>
            <person name="Jackson L."/>
            <person name="Javaid M."/>
            <person name="Korchina V."/>
            <person name="Kovar C."/>
            <person name="Mata R."/>
            <person name="Mathew T."/>
            <person name="Ngo R."/>
            <person name="Nguyen L."/>
            <person name="Nguyen N."/>
            <person name="Okwuonu G."/>
            <person name="Ongeri F."/>
            <person name="Pham C."/>
            <person name="Simmons D."/>
            <person name="Wilczek-Boney K."/>
            <person name="Hale W."/>
            <person name="Jakkamsetti A."/>
            <person name="Pham P."/>
            <person name="Ruth R."/>
            <person name="San Lucas F."/>
            <person name="Warren J."/>
            <person name="Zhang J."/>
            <person name="Zhao Z."/>
            <person name="Zhou C."/>
            <person name="Zhu D."/>
            <person name="Lee S."/>
            <person name="Bess C."/>
            <person name="Blankenburg K."/>
            <person name="Forbes L."/>
            <person name="Fu Q."/>
            <person name="Gubbala S."/>
            <person name="Hirani K."/>
            <person name="Jayaseelan J.C."/>
            <person name="Lara F."/>
            <person name="Munidasa M."/>
            <person name="Palculict T."/>
            <person name="Patil S."/>
            <person name="Pu L.-L."/>
            <person name="Saada N."/>
            <person name="Tang L."/>
            <person name="Weissenberger G."/>
            <person name="Zhu Y."/>
            <person name="Hemphill L."/>
            <person name="Shang Y."/>
            <person name="Youmans B."/>
            <person name="Ayvaz T."/>
            <person name="Ross M."/>
            <person name="Santibanez J."/>
            <person name="Aqrawi P."/>
            <person name="Gross S."/>
            <person name="Joshi V."/>
            <person name="Fowler G."/>
            <person name="Nazareth L."/>
            <person name="Reid J."/>
            <person name="Worley K."/>
            <person name="Petrosino J."/>
            <person name="Highlander S."/>
            <person name="Gibbs R."/>
        </authorList>
    </citation>
    <scope>NUCLEOTIDE SEQUENCE [LARGE SCALE GENOMIC DNA]</scope>
    <source>
        <strain evidence="1 2">F0287</strain>
    </source>
</reference>
<evidence type="ECO:0000313" key="1">
    <source>
        <dbReference type="EMBL" id="EFS97659.1"/>
    </source>
</evidence>
<accession>E4MRK4</accession>
<name>E4MRK4_CAPOC</name>
<proteinExistence type="predicted"/>
<gene>
    <name evidence="1" type="ORF">HMPREF1977_1014</name>
</gene>
<protein>
    <recommendedName>
        <fullName evidence="3">DUF4304 domain-containing protein</fullName>
    </recommendedName>
</protein>
<dbReference type="Proteomes" id="UP000005391">
    <property type="component" value="Unassembled WGS sequence"/>
</dbReference>
<sequence>MRTVIYLEGFVKKVYKKLTDEGYESDKDDRPSFIYFTRTEENHQFEIALRFMRNRFTTYVNYRNLLVLEQLKALGISPFHSELIGCTFSEIPDKYSFGRRLTPEELRKHTMIRYKEPEELFEEWEEYYKTIMIPFLNECYDIKKVYNWVVQENIETKPYLYDQCLFFYFVGKMANISNEELKKLFDTYSERVKEGTPYNSYEKFSLLKNKVLKELK</sequence>
<dbReference type="RefSeq" id="WP_002672943.1">
    <property type="nucleotide sequence ID" value="NZ_GL573160.1"/>
</dbReference>
<dbReference type="HOGENOM" id="CLU_1275790_0_0_10"/>